<dbReference type="Pfam" id="PF00538">
    <property type="entry name" value="Linker_histone"/>
    <property type="match status" value="1"/>
</dbReference>
<sequence length="259" mass="29447">MPSSKKTKVIADVMKAILHLKDNRGSSLKKIADIVEDKVSINDVKKALKFGIDNGLIKRTGCNFRLGLDLGHLVRRSTDDGDISNKIYMARRRRKGSKRRRRSGRRRRRRHHAGELSDSECCEYCETDYSDASDGTPVREHRRRGGRRRRGSKRRRGHRRRRRTADPSDSGATTEEDGGNGMSTDSASTAEPKSDTKRHADYVDFGRVIEDKNEKNPNPADSVKMVWSQRRLDKRGVSESERKCSGCNRTECVCSSIKK</sequence>
<evidence type="ECO:0000256" key="1">
    <source>
        <dbReference type="SAM" id="MobiDB-lite"/>
    </source>
</evidence>
<evidence type="ECO:0000259" key="2">
    <source>
        <dbReference type="Pfam" id="PF00538"/>
    </source>
</evidence>
<feature type="compositionally biased region" description="Basic residues" evidence="1">
    <location>
        <begin position="91"/>
        <end position="112"/>
    </location>
</feature>
<feature type="region of interest" description="Disordered" evidence="1">
    <location>
        <begin position="91"/>
        <end position="113"/>
    </location>
</feature>
<dbReference type="InterPro" id="IPR005818">
    <property type="entry name" value="Histone_H1/H5_H15"/>
</dbReference>
<proteinExistence type="predicted"/>
<gene>
    <name evidence="3" type="ORF">ACAOBT_LOCUS19041</name>
</gene>
<feature type="domain" description="H15" evidence="2">
    <location>
        <begin position="13"/>
        <end position="60"/>
    </location>
</feature>
<comment type="caution">
    <text evidence="3">The sequence shown here is derived from an EMBL/GenBank/DDBJ whole genome shotgun (WGS) entry which is preliminary data.</text>
</comment>
<dbReference type="GO" id="GO:0006334">
    <property type="term" value="P:nucleosome assembly"/>
    <property type="evidence" value="ECO:0007669"/>
    <property type="project" value="InterPro"/>
</dbReference>
<dbReference type="Proteomes" id="UP001152888">
    <property type="component" value="Unassembled WGS sequence"/>
</dbReference>
<feature type="region of interest" description="Disordered" evidence="1">
    <location>
        <begin position="131"/>
        <end position="201"/>
    </location>
</feature>
<dbReference type="SUPFAM" id="SSF46785">
    <property type="entry name" value="Winged helix' DNA-binding domain"/>
    <property type="match status" value="1"/>
</dbReference>
<accession>A0A9P0LAK8</accession>
<dbReference type="EMBL" id="CAKOFQ010007064">
    <property type="protein sequence ID" value="CAH1989453.1"/>
    <property type="molecule type" value="Genomic_DNA"/>
</dbReference>
<feature type="compositionally biased region" description="Basic residues" evidence="1">
    <location>
        <begin position="140"/>
        <end position="163"/>
    </location>
</feature>
<evidence type="ECO:0000313" key="4">
    <source>
        <dbReference type="Proteomes" id="UP001152888"/>
    </source>
</evidence>
<reference evidence="3" key="1">
    <citation type="submission" date="2022-03" db="EMBL/GenBank/DDBJ databases">
        <authorList>
            <person name="Sayadi A."/>
        </authorList>
    </citation>
    <scope>NUCLEOTIDE SEQUENCE</scope>
</reference>
<organism evidence="3 4">
    <name type="scientific">Acanthoscelides obtectus</name>
    <name type="common">Bean weevil</name>
    <name type="synonym">Bruchus obtectus</name>
    <dbReference type="NCBI Taxonomy" id="200917"/>
    <lineage>
        <taxon>Eukaryota</taxon>
        <taxon>Metazoa</taxon>
        <taxon>Ecdysozoa</taxon>
        <taxon>Arthropoda</taxon>
        <taxon>Hexapoda</taxon>
        <taxon>Insecta</taxon>
        <taxon>Pterygota</taxon>
        <taxon>Neoptera</taxon>
        <taxon>Endopterygota</taxon>
        <taxon>Coleoptera</taxon>
        <taxon>Polyphaga</taxon>
        <taxon>Cucujiformia</taxon>
        <taxon>Chrysomeloidea</taxon>
        <taxon>Chrysomelidae</taxon>
        <taxon>Bruchinae</taxon>
        <taxon>Bruchini</taxon>
        <taxon>Acanthoscelides</taxon>
    </lineage>
</organism>
<protein>
    <recommendedName>
        <fullName evidence="2">H15 domain-containing protein</fullName>
    </recommendedName>
</protein>
<feature type="compositionally biased region" description="Basic and acidic residues" evidence="1">
    <location>
        <begin position="192"/>
        <end position="201"/>
    </location>
</feature>
<keyword evidence="4" id="KW-1185">Reference proteome</keyword>
<feature type="compositionally biased region" description="Polar residues" evidence="1">
    <location>
        <begin position="182"/>
        <end position="191"/>
    </location>
</feature>
<dbReference type="InterPro" id="IPR036390">
    <property type="entry name" value="WH_DNA-bd_sf"/>
</dbReference>
<dbReference type="GO" id="GO:0003677">
    <property type="term" value="F:DNA binding"/>
    <property type="evidence" value="ECO:0007669"/>
    <property type="project" value="InterPro"/>
</dbReference>
<dbReference type="GO" id="GO:0000786">
    <property type="term" value="C:nucleosome"/>
    <property type="evidence" value="ECO:0007669"/>
    <property type="project" value="InterPro"/>
</dbReference>
<evidence type="ECO:0000313" key="3">
    <source>
        <dbReference type="EMBL" id="CAH1989453.1"/>
    </source>
</evidence>
<name>A0A9P0LAK8_ACAOB</name>
<dbReference type="AlphaFoldDB" id="A0A9P0LAK8"/>
<dbReference type="OrthoDB" id="6754815at2759"/>